<dbReference type="RefSeq" id="WP_166093873.1">
    <property type="nucleotide sequence ID" value="NZ_CP049871.1"/>
</dbReference>
<dbReference type="Gene3D" id="3.30.450.20">
    <property type="entry name" value="PAS domain"/>
    <property type="match status" value="1"/>
</dbReference>
<dbReference type="EMBL" id="CP049871">
    <property type="protein sequence ID" value="QIL02322.1"/>
    <property type="molecule type" value="Genomic_DNA"/>
</dbReference>
<dbReference type="Pfam" id="PF13426">
    <property type="entry name" value="PAS_9"/>
    <property type="match status" value="1"/>
</dbReference>
<dbReference type="InterPro" id="IPR000792">
    <property type="entry name" value="Tscrpt_reg_LuxR_C"/>
</dbReference>
<keyword evidence="7" id="KW-1185">Reference proteome</keyword>
<keyword evidence="3" id="KW-0157">Chromophore</keyword>
<dbReference type="AlphaFoldDB" id="A0A6G7ZN21"/>
<accession>A0A6G7ZN21</accession>
<dbReference type="PANTHER" id="PTHR47429">
    <property type="entry name" value="PROTEIN TWIN LOV 1"/>
    <property type="match status" value="1"/>
</dbReference>
<feature type="domain" description="HTH luxR-type" evidence="4">
    <location>
        <begin position="132"/>
        <end position="197"/>
    </location>
</feature>
<dbReference type="KEGG" id="ssin:G7078_05640"/>
<dbReference type="NCBIfam" id="TIGR00229">
    <property type="entry name" value="sensory_box"/>
    <property type="match status" value="1"/>
</dbReference>
<proteinExistence type="predicted"/>
<dbReference type="Pfam" id="PF00196">
    <property type="entry name" value="GerE"/>
    <property type="match status" value="1"/>
</dbReference>
<dbReference type="CDD" id="cd00130">
    <property type="entry name" value="PAS"/>
    <property type="match status" value="1"/>
</dbReference>
<dbReference type="Proteomes" id="UP000502502">
    <property type="component" value="Chromosome"/>
</dbReference>
<dbReference type="InterPro" id="IPR016032">
    <property type="entry name" value="Sig_transdc_resp-reg_C-effctor"/>
</dbReference>
<dbReference type="CDD" id="cd06170">
    <property type="entry name" value="LuxR_C_like"/>
    <property type="match status" value="1"/>
</dbReference>
<evidence type="ECO:0000259" key="4">
    <source>
        <dbReference type="PROSITE" id="PS50043"/>
    </source>
</evidence>
<dbReference type="PROSITE" id="PS50043">
    <property type="entry name" value="HTH_LUXR_2"/>
    <property type="match status" value="1"/>
</dbReference>
<evidence type="ECO:0000256" key="1">
    <source>
        <dbReference type="ARBA" id="ARBA00022630"/>
    </source>
</evidence>
<dbReference type="GO" id="GO:0006355">
    <property type="term" value="P:regulation of DNA-templated transcription"/>
    <property type="evidence" value="ECO:0007669"/>
    <property type="project" value="InterPro"/>
</dbReference>
<dbReference type="PROSITE" id="PS50112">
    <property type="entry name" value="PAS"/>
    <property type="match status" value="1"/>
</dbReference>
<dbReference type="SUPFAM" id="SSF55785">
    <property type="entry name" value="PYP-like sensor domain (PAS domain)"/>
    <property type="match status" value="1"/>
</dbReference>
<dbReference type="Gene3D" id="1.10.10.10">
    <property type="entry name" value="Winged helix-like DNA-binding domain superfamily/Winged helix DNA-binding domain"/>
    <property type="match status" value="1"/>
</dbReference>
<dbReference type="SMART" id="SM00421">
    <property type="entry name" value="HTH_LUXR"/>
    <property type="match status" value="1"/>
</dbReference>
<evidence type="ECO:0000313" key="7">
    <source>
        <dbReference type="Proteomes" id="UP000502502"/>
    </source>
</evidence>
<dbReference type="InterPro" id="IPR036388">
    <property type="entry name" value="WH-like_DNA-bd_sf"/>
</dbReference>
<dbReference type="GO" id="GO:0003677">
    <property type="term" value="F:DNA binding"/>
    <property type="evidence" value="ECO:0007669"/>
    <property type="project" value="InterPro"/>
</dbReference>
<dbReference type="SUPFAM" id="SSF46894">
    <property type="entry name" value="C-terminal effector domain of the bipartite response regulators"/>
    <property type="match status" value="1"/>
</dbReference>
<keyword evidence="1" id="KW-0285">Flavoprotein</keyword>
<gene>
    <name evidence="6" type="ORF">G7078_05640</name>
</gene>
<dbReference type="SMART" id="SM00091">
    <property type="entry name" value="PAS"/>
    <property type="match status" value="1"/>
</dbReference>
<evidence type="ECO:0000256" key="2">
    <source>
        <dbReference type="ARBA" id="ARBA00022643"/>
    </source>
</evidence>
<evidence type="ECO:0000259" key="5">
    <source>
        <dbReference type="PROSITE" id="PS50112"/>
    </source>
</evidence>
<protein>
    <submittedName>
        <fullName evidence="6">PAS domain-containing protein</fullName>
    </submittedName>
</protein>
<dbReference type="InterPro" id="IPR035965">
    <property type="entry name" value="PAS-like_dom_sf"/>
</dbReference>
<keyword evidence="2" id="KW-0288">FMN</keyword>
<dbReference type="InterPro" id="IPR000014">
    <property type="entry name" value="PAS"/>
</dbReference>
<dbReference type="PANTHER" id="PTHR47429:SF2">
    <property type="entry name" value="PROTEIN TWIN LOV 1"/>
    <property type="match status" value="1"/>
</dbReference>
<dbReference type="PRINTS" id="PR00038">
    <property type="entry name" value="HTHLUXR"/>
</dbReference>
<evidence type="ECO:0000313" key="6">
    <source>
        <dbReference type="EMBL" id="QIL02322.1"/>
    </source>
</evidence>
<name>A0A6G7ZN21_9SPHN</name>
<organism evidence="6 7">
    <name type="scientific">Sphingomonas sinipercae</name>
    <dbReference type="NCBI Taxonomy" id="2714944"/>
    <lineage>
        <taxon>Bacteria</taxon>
        <taxon>Pseudomonadati</taxon>
        <taxon>Pseudomonadota</taxon>
        <taxon>Alphaproteobacteria</taxon>
        <taxon>Sphingomonadales</taxon>
        <taxon>Sphingomonadaceae</taxon>
        <taxon>Sphingomonas</taxon>
    </lineage>
</organism>
<feature type="domain" description="PAS" evidence="5">
    <location>
        <begin position="2"/>
        <end position="51"/>
    </location>
</feature>
<evidence type="ECO:0000256" key="3">
    <source>
        <dbReference type="ARBA" id="ARBA00022991"/>
    </source>
</evidence>
<sequence>MAFGSIDAIIDGSPMAAVVTDPHQPDNPIVAANQAFCDLTGYAREEIIGRNCRFLAGSGTEPWMTQELRDAMAGRRPTLVEILNYKKDGSPFRNGVMITPLFGQDGELAWFLGSQVDLGPGEGSFVARRQRAEHLIGQLSPRQREVLELMSSGLLNKQIAGDLGLSEKTVKMHRALMFRRLGVTTTAEAVRTAVEAGL</sequence>
<reference evidence="6 7" key="1">
    <citation type="submission" date="2020-03" db="EMBL/GenBank/DDBJ databases">
        <title>Sphingomonas sp. nov., isolated from fish.</title>
        <authorList>
            <person name="Hyun D.-W."/>
            <person name="Bae J.-W."/>
        </authorList>
    </citation>
    <scope>NUCLEOTIDE SEQUENCE [LARGE SCALE GENOMIC DNA]</scope>
    <source>
        <strain evidence="6 7">HDW15C</strain>
    </source>
</reference>